<dbReference type="Proteomes" id="UP000266723">
    <property type="component" value="Unassembled WGS sequence"/>
</dbReference>
<gene>
    <name evidence="1" type="ORF">DY000_02059681</name>
</gene>
<protein>
    <submittedName>
        <fullName evidence="1">Uncharacterized protein</fullName>
    </submittedName>
</protein>
<name>A0ABQ7AQX2_BRACR</name>
<accession>A0ABQ7AQX2</accession>
<keyword evidence="2" id="KW-1185">Reference proteome</keyword>
<reference evidence="1 2" key="1">
    <citation type="journal article" date="2020" name="BMC Genomics">
        <title>Intraspecific diversification of the crop wild relative Brassica cretica Lam. using demographic model selection.</title>
        <authorList>
            <person name="Kioukis A."/>
            <person name="Michalopoulou V.A."/>
            <person name="Briers L."/>
            <person name="Pirintsos S."/>
            <person name="Studholme D.J."/>
            <person name="Pavlidis P."/>
            <person name="Sarris P.F."/>
        </authorList>
    </citation>
    <scope>NUCLEOTIDE SEQUENCE [LARGE SCALE GENOMIC DNA]</scope>
    <source>
        <strain evidence="2">cv. PFS-1207/04</strain>
    </source>
</reference>
<comment type="caution">
    <text evidence="1">The sequence shown here is derived from an EMBL/GenBank/DDBJ whole genome shotgun (WGS) entry which is preliminary data.</text>
</comment>
<evidence type="ECO:0000313" key="2">
    <source>
        <dbReference type="Proteomes" id="UP000266723"/>
    </source>
</evidence>
<organism evidence="1 2">
    <name type="scientific">Brassica cretica</name>
    <name type="common">Mustard</name>
    <dbReference type="NCBI Taxonomy" id="69181"/>
    <lineage>
        <taxon>Eukaryota</taxon>
        <taxon>Viridiplantae</taxon>
        <taxon>Streptophyta</taxon>
        <taxon>Embryophyta</taxon>
        <taxon>Tracheophyta</taxon>
        <taxon>Spermatophyta</taxon>
        <taxon>Magnoliopsida</taxon>
        <taxon>eudicotyledons</taxon>
        <taxon>Gunneridae</taxon>
        <taxon>Pentapetalae</taxon>
        <taxon>rosids</taxon>
        <taxon>malvids</taxon>
        <taxon>Brassicales</taxon>
        <taxon>Brassicaceae</taxon>
        <taxon>Brassiceae</taxon>
        <taxon>Brassica</taxon>
    </lineage>
</organism>
<evidence type="ECO:0000313" key="1">
    <source>
        <dbReference type="EMBL" id="KAF3516491.1"/>
    </source>
</evidence>
<proteinExistence type="predicted"/>
<sequence>MEEFFLCVSLVEEFHSEAPAIWLQLSLKRTCVLSSSYLEGKVDGSAELTEREIITEMFKAGLSALEEATEVRYENFKRIRTNPDLENIRGF</sequence>
<dbReference type="EMBL" id="QGKV02001556">
    <property type="protein sequence ID" value="KAF3516491.1"/>
    <property type="molecule type" value="Genomic_DNA"/>
</dbReference>